<dbReference type="SUPFAM" id="SSF51905">
    <property type="entry name" value="FAD/NAD(P)-binding domain"/>
    <property type="match status" value="1"/>
</dbReference>
<evidence type="ECO:0000313" key="3">
    <source>
        <dbReference type="Proteomes" id="UP000001901"/>
    </source>
</evidence>
<dbReference type="HOGENOM" id="CLU_051347_0_0_2"/>
<dbReference type="PaxDb" id="572546-Arcpr_0197"/>
<organism evidence="2 3">
    <name type="scientific">Archaeoglobus profundus (strain DSM 5631 / JCM 9629 / NBRC 100127 / Av18)</name>
    <dbReference type="NCBI Taxonomy" id="572546"/>
    <lineage>
        <taxon>Archaea</taxon>
        <taxon>Methanobacteriati</taxon>
        <taxon>Methanobacteriota</taxon>
        <taxon>Archaeoglobi</taxon>
        <taxon>Archaeoglobales</taxon>
        <taxon>Archaeoglobaceae</taxon>
        <taxon>Archaeoglobus</taxon>
    </lineage>
</organism>
<protein>
    <submittedName>
        <fullName evidence="2">Amine oxidase</fullName>
    </submittedName>
</protein>
<dbReference type="GeneID" id="8738847"/>
<dbReference type="KEGG" id="apo:Arcpr_0197"/>
<sequence>MKIAIVGAGLTGLSCALELRDYNPTIFECHDVGGLLASYGRKGYRIEKFYHHFFRWDHDLLNMIKRLGLSSKVVWKIAKTGFAIDGKIYPLNTPLEILRYPHLSLMDKIRLARFTLKSRKRDYTIEDDRGVVEGIREELGENLLQKFFMPLLKAKFGENYERVSYAWLLARVAIRSNRKLSGEELGYLRRGFWQLVDRMAEGLNIIRKPVENIGYFNKKYHIHGMEFDAVVWTAPLPLLDPKIANNLNLPSISYQSSICALVGCEKPLSDLYWINVDNAIFGAVIEHTNFMPFEDYGEHLIYLASYTTPDSELFRMSEKNLANLYLKDLERLGMKRRDVKWIKIFKAKYSAPIYEKGYLKKIVPYRTNLKGFYLAGMFSKPNYPERSMNGSIKAGIEVAKALKADFDLS</sequence>
<feature type="domain" description="Amine oxidase" evidence="1">
    <location>
        <begin position="10"/>
        <end position="402"/>
    </location>
</feature>
<dbReference type="PANTHER" id="PTHR42923">
    <property type="entry name" value="PROTOPORPHYRINOGEN OXIDASE"/>
    <property type="match status" value="1"/>
</dbReference>
<name>D2RG43_ARCPA</name>
<dbReference type="InterPro" id="IPR050464">
    <property type="entry name" value="Zeta_carotene_desat/Oxidored"/>
</dbReference>
<dbReference type="InterPro" id="IPR002937">
    <property type="entry name" value="Amino_oxidase"/>
</dbReference>
<dbReference type="Gene3D" id="3.50.50.60">
    <property type="entry name" value="FAD/NAD(P)-binding domain"/>
    <property type="match status" value="1"/>
</dbReference>
<dbReference type="EMBL" id="CP001857">
    <property type="protein sequence ID" value="ADB57268.1"/>
    <property type="molecule type" value="Genomic_DNA"/>
</dbReference>
<dbReference type="AlphaFoldDB" id="D2RG43"/>
<dbReference type="PANTHER" id="PTHR42923:SF3">
    <property type="entry name" value="PROTOPORPHYRINOGEN OXIDASE"/>
    <property type="match status" value="1"/>
</dbReference>
<dbReference type="GO" id="GO:0016491">
    <property type="term" value="F:oxidoreductase activity"/>
    <property type="evidence" value="ECO:0007669"/>
    <property type="project" value="InterPro"/>
</dbReference>
<keyword evidence="3" id="KW-1185">Reference proteome</keyword>
<dbReference type="Proteomes" id="UP000001901">
    <property type="component" value="Chromosome"/>
</dbReference>
<reference evidence="2 3" key="1">
    <citation type="journal article" date="2010" name="Stand. Genomic Sci.">
        <title>Complete genome sequence of Archaeoglobus profundus type strain (AV18).</title>
        <authorList>
            <person name="von Jan M."/>
            <person name="Lapidus A."/>
            <person name="Del Rio T.G."/>
            <person name="Copeland A."/>
            <person name="Tice H."/>
            <person name="Cheng J.F."/>
            <person name="Lucas S."/>
            <person name="Chen F."/>
            <person name="Nolan M."/>
            <person name="Goodwin L."/>
            <person name="Han C."/>
            <person name="Pitluck S."/>
            <person name="Liolios K."/>
            <person name="Ivanova N."/>
            <person name="Mavromatis K."/>
            <person name="Ovchinnikova G."/>
            <person name="Chertkov O."/>
            <person name="Pati A."/>
            <person name="Chen A."/>
            <person name="Palaniappan K."/>
            <person name="Land M."/>
            <person name="Hauser L."/>
            <person name="Chang Y.J."/>
            <person name="Jeffries C.D."/>
            <person name="Saunders E."/>
            <person name="Brettin T."/>
            <person name="Detter J.C."/>
            <person name="Chain P."/>
            <person name="Eichinger K."/>
            <person name="Huber H."/>
            <person name="Spring S."/>
            <person name="Rohde M."/>
            <person name="Goker M."/>
            <person name="Wirth R."/>
            <person name="Woyke T."/>
            <person name="Bristow J."/>
            <person name="Eisen J.A."/>
            <person name="Markowitz V."/>
            <person name="Hugenholtz P."/>
            <person name="Kyrpides N.C."/>
            <person name="Klenk H.P."/>
        </authorList>
    </citation>
    <scope>NUCLEOTIDE SEQUENCE [LARGE SCALE GENOMIC DNA]</scope>
    <source>
        <strain evidence="3">DSM 5631 / JCM 9629 / NBRC 100127 / Av18</strain>
    </source>
</reference>
<evidence type="ECO:0000259" key="1">
    <source>
        <dbReference type="Pfam" id="PF01593"/>
    </source>
</evidence>
<proteinExistence type="predicted"/>
<gene>
    <name evidence="2" type="ordered locus">Arcpr_0197</name>
</gene>
<dbReference type="OrthoDB" id="11867at2157"/>
<evidence type="ECO:0000313" key="2">
    <source>
        <dbReference type="EMBL" id="ADB57268.1"/>
    </source>
</evidence>
<dbReference type="eggNOG" id="arCOG01522">
    <property type="taxonomic scope" value="Archaea"/>
</dbReference>
<dbReference type="PROSITE" id="PS51257">
    <property type="entry name" value="PROKAR_LIPOPROTEIN"/>
    <property type="match status" value="1"/>
</dbReference>
<dbReference type="STRING" id="572546.Arcpr_0197"/>
<dbReference type="NCBIfam" id="NF005560">
    <property type="entry name" value="PRK07233.1"/>
    <property type="match status" value="1"/>
</dbReference>
<dbReference type="Pfam" id="PF01593">
    <property type="entry name" value="Amino_oxidase"/>
    <property type="match status" value="1"/>
</dbReference>
<accession>D2RG43</accession>
<dbReference type="InterPro" id="IPR036188">
    <property type="entry name" value="FAD/NAD-bd_sf"/>
</dbReference>
<dbReference type="RefSeq" id="WP_012939604.1">
    <property type="nucleotide sequence ID" value="NC_013741.1"/>
</dbReference>